<reference evidence="1 2" key="1">
    <citation type="journal article" date="2014" name="Genome Announc.">
        <title>Draft Genome Sequence of Streptomyces roseochromogenes subsp. oscitans DS 12.976, Producer of the Aminocoumarin Antibiotic Clorobiocin.</title>
        <authorList>
            <person name="Ruckert C."/>
            <person name="Kalinowski J."/>
            <person name="Heide L."/>
            <person name="Apel A.K."/>
        </authorList>
    </citation>
    <scope>NUCLEOTIDE SEQUENCE [LARGE SCALE GENOMIC DNA]</scope>
    <source>
        <strain evidence="1 2">DS 12.976</strain>
    </source>
</reference>
<dbReference type="STRING" id="1352936.M878_44065"/>
<dbReference type="AlphaFoldDB" id="V6JGB5"/>
<accession>V6JGB5</accession>
<evidence type="ECO:0000313" key="1">
    <source>
        <dbReference type="EMBL" id="EST18895.1"/>
    </source>
</evidence>
<dbReference type="RefSeq" id="WP_023553624.1">
    <property type="nucleotide sequence ID" value="NZ_CM002285.1"/>
</dbReference>
<name>V6JGB5_STRRC</name>
<dbReference type="PATRIC" id="fig|1352936.5.peg.9141"/>
<proteinExistence type="predicted"/>
<sequence>MYRLGIGLLRDKHMGHSRRNYSVDVREVGHLRETGRLPWEWITDGTHMVRQETRYDSLDDAMQRNTETYRRDLWASQSRRVAVWCENDSVGGVLLPITSAWGVRLYSCRVQSSKAFVHEAVQQYVHQAKE</sequence>
<dbReference type="HOGENOM" id="CLU_1937022_0_0_11"/>
<dbReference type="EMBL" id="AWQX01000386">
    <property type="protein sequence ID" value="EST18895.1"/>
    <property type="molecule type" value="Genomic_DNA"/>
</dbReference>
<keyword evidence="2" id="KW-1185">Reference proteome</keyword>
<comment type="caution">
    <text evidence="1">The sequence shown here is derived from an EMBL/GenBank/DDBJ whole genome shotgun (WGS) entry which is preliminary data.</text>
</comment>
<dbReference type="Proteomes" id="UP000017984">
    <property type="component" value="Chromosome"/>
</dbReference>
<protein>
    <submittedName>
        <fullName evidence="1">Uncharacterized protein</fullName>
    </submittedName>
</protein>
<organism evidence="1 2">
    <name type="scientific">Streptomyces roseochromogenus subsp. oscitans DS 12.976</name>
    <dbReference type="NCBI Taxonomy" id="1352936"/>
    <lineage>
        <taxon>Bacteria</taxon>
        <taxon>Bacillati</taxon>
        <taxon>Actinomycetota</taxon>
        <taxon>Actinomycetes</taxon>
        <taxon>Kitasatosporales</taxon>
        <taxon>Streptomycetaceae</taxon>
        <taxon>Streptomyces</taxon>
    </lineage>
</organism>
<dbReference type="OrthoDB" id="546653at2"/>
<evidence type="ECO:0000313" key="2">
    <source>
        <dbReference type="Proteomes" id="UP000017984"/>
    </source>
</evidence>
<gene>
    <name evidence="1" type="ORF">M878_44065</name>
</gene>